<evidence type="ECO:0000259" key="5">
    <source>
        <dbReference type="PROSITE" id="PS50931"/>
    </source>
</evidence>
<keyword evidence="3" id="KW-0238">DNA-binding</keyword>
<evidence type="ECO:0000256" key="1">
    <source>
        <dbReference type="ARBA" id="ARBA00009437"/>
    </source>
</evidence>
<keyword evidence="7" id="KW-1185">Reference proteome</keyword>
<dbReference type="GO" id="GO:0003700">
    <property type="term" value="F:DNA-binding transcription factor activity"/>
    <property type="evidence" value="ECO:0007669"/>
    <property type="project" value="InterPro"/>
</dbReference>
<feature type="domain" description="HTH lysR-type" evidence="5">
    <location>
        <begin position="1"/>
        <end position="58"/>
    </location>
</feature>
<dbReference type="InterPro" id="IPR005119">
    <property type="entry name" value="LysR_subst-bd"/>
</dbReference>
<dbReference type="PANTHER" id="PTHR30419">
    <property type="entry name" value="HTH-TYPE TRANSCRIPTIONAL REGULATOR YBHD"/>
    <property type="match status" value="1"/>
</dbReference>
<evidence type="ECO:0000313" key="6">
    <source>
        <dbReference type="EMBL" id="KYG35315.1"/>
    </source>
</evidence>
<reference evidence="6" key="1">
    <citation type="submission" date="2016-02" db="EMBL/GenBank/DDBJ databases">
        <title>Genome sequence of Bacillus trypoxylicola KCTC 13244(T).</title>
        <authorList>
            <person name="Jeong H."/>
            <person name="Park S.-H."/>
            <person name="Choi S.-K."/>
        </authorList>
    </citation>
    <scope>NUCLEOTIDE SEQUENCE [LARGE SCALE GENOMIC DNA]</scope>
    <source>
        <strain evidence="6">KCTC 13244</strain>
    </source>
</reference>
<dbReference type="OrthoDB" id="9803735at2"/>
<dbReference type="InterPro" id="IPR036388">
    <property type="entry name" value="WH-like_DNA-bd_sf"/>
</dbReference>
<dbReference type="SUPFAM" id="SSF53850">
    <property type="entry name" value="Periplasmic binding protein-like II"/>
    <property type="match status" value="1"/>
</dbReference>
<dbReference type="InterPro" id="IPR000847">
    <property type="entry name" value="LysR_HTH_N"/>
</dbReference>
<dbReference type="PANTHER" id="PTHR30419:SF28">
    <property type="entry name" value="HTH-TYPE TRANSCRIPTIONAL REGULATOR BSDA"/>
    <property type="match status" value="1"/>
</dbReference>
<dbReference type="Proteomes" id="UP000075806">
    <property type="component" value="Unassembled WGS sequence"/>
</dbReference>
<gene>
    <name evidence="6" type="ORF">AZF04_00085</name>
</gene>
<dbReference type="AlphaFoldDB" id="A0A162FCV2"/>
<evidence type="ECO:0000256" key="4">
    <source>
        <dbReference type="ARBA" id="ARBA00023163"/>
    </source>
</evidence>
<keyword evidence="4" id="KW-0804">Transcription</keyword>
<dbReference type="GO" id="GO:0005829">
    <property type="term" value="C:cytosol"/>
    <property type="evidence" value="ECO:0007669"/>
    <property type="project" value="TreeGrafter"/>
</dbReference>
<dbReference type="Gene3D" id="3.40.190.290">
    <property type="match status" value="1"/>
</dbReference>
<evidence type="ECO:0000256" key="3">
    <source>
        <dbReference type="ARBA" id="ARBA00023125"/>
    </source>
</evidence>
<sequence>MELRQIRYFLEVAKREHFTEASEKLHVAQSAVSRQINQLEEELGVSLFVREGRRVHITPIGRLFADKMTQALQLIDHATQEVTEYIHPERGMIKIAYPISLAAHTLPRAIQSFRQIYQQIDFQLKQQLYYDLIDSVIKGEFNMALISPLPLQEERVVKEALFEDSIVALLPIAHPLSKKEEISLNQLKDDFFCVLPEGFVFREMVVHACTEAGFEPLIGFEGDDIDALKGLVSAGLGIALMPQVTLLENIPSSTVKIRISNPQLTRTVGMIRAKDRDLLPAEQLFYQFIKSFYKESEEKL</sequence>
<dbReference type="FunFam" id="1.10.10.10:FF:000001">
    <property type="entry name" value="LysR family transcriptional regulator"/>
    <property type="match status" value="1"/>
</dbReference>
<organism evidence="6 7">
    <name type="scientific">Alkalihalobacillus trypoxylicola</name>
    <dbReference type="NCBI Taxonomy" id="519424"/>
    <lineage>
        <taxon>Bacteria</taxon>
        <taxon>Bacillati</taxon>
        <taxon>Bacillota</taxon>
        <taxon>Bacilli</taxon>
        <taxon>Bacillales</taxon>
        <taxon>Bacillaceae</taxon>
        <taxon>Alkalihalobacillus</taxon>
    </lineage>
</organism>
<dbReference type="PROSITE" id="PS50931">
    <property type="entry name" value="HTH_LYSR"/>
    <property type="match status" value="1"/>
</dbReference>
<evidence type="ECO:0000256" key="2">
    <source>
        <dbReference type="ARBA" id="ARBA00023015"/>
    </source>
</evidence>
<name>A0A162FCV2_9BACI</name>
<dbReference type="RefSeq" id="WP_061947474.1">
    <property type="nucleotide sequence ID" value="NZ_LTAO01000001.1"/>
</dbReference>
<dbReference type="Pfam" id="PF00126">
    <property type="entry name" value="HTH_1"/>
    <property type="match status" value="1"/>
</dbReference>
<dbReference type="SUPFAM" id="SSF46785">
    <property type="entry name" value="Winged helix' DNA-binding domain"/>
    <property type="match status" value="1"/>
</dbReference>
<accession>A0A162FCV2</accession>
<dbReference type="Pfam" id="PF03466">
    <property type="entry name" value="LysR_substrate"/>
    <property type="match status" value="1"/>
</dbReference>
<dbReference type="EMBL" id="LTAO01000001">
    <property type="protein sequence ID" value="KYG35315.1"/>
    <property type="molecule type" value="Genomic_DNA"/>
</dbReference>
<dbReference type="InterPro" id="IPR036390">
    <property type="entry name" value="WH_DNA-bd_sf"/>
</dbReference>
<dbReference type="GO" id="GO:0003677">
    <property type="term" value="F:DNA binding"/>
    <property type="evidence" value="ECO:0007669"/>
    <property type="project" value="UniProtKB-KW"/>
</dbReference>
<protein>
    <submittedName>
        <fullName evidence="6">LysR family transcriptional regulator</fullName>
    </submittedName>
</protein>
<keyword evidence="2" id="KW-0805">Transcription regulation</keyword>
<dbReference type="Gene3D" id="1.10.10.10">
    <property type="entry name" value="Winged helix-like DNA-binding domain superfamily/Winged helix DNA-binding domain"/>
    <property type="match status" value="1"/>
</dbReference>
<dbReference type="InterPro" id="IPR050950">
    <property type="entry name" value="HTH-type_LysR_regulators"/>
</dbReference>
<dbReference type="STRING" id="519424.AZF04_00085"/>
<comment type="caution">
    <text evidence="6">The sequence shown here is derived from an EMBL/GenBank/DDBJ whole genome shotgun (WGS) entry which is preliminary data.</text>
</comment>
<comment type="similarity">
    <text evidence="1">Belongs to the LysR transcriptional regulatory family.</text>
</comment>
<evidence type="ECO:0000313" key="7">
    <source>
        <dbReference type="Proteomes" id="UP000075806"/>
    </source>
</evidence>
<dbReference type="PRINTS" id="PR00039">
    <property type="entry name" value="HTHLYSR"/>
</dbReference>
<proteinExistence type="inferred from homology"/>